<comment type="caution">
    <text evidence="1">The sequence shown here is derived from an EMBL/GenBank/DDBJ whole genome shotgun (WGS) entry which is preliminary data.</text>
</comment>
<dbReference type="InterPro" id="IPR045467">
    <property type="entry name" value="DUF6497"/>
</dbReference>
<dbReference type="Proteomes" id="UP000325291">
    <property type="component" value="Unassembled WGS sequence"/>
</dbReference>
<evidence type="ECO:0000313" key="1">
    <source>
        <dbReference type="EMBL" id="KAA0920770.1"/>
    </source>
</evidence>
<dbReference type="EMBL" id="VINQ01000001">
    <property type="protein sequence ID" value="KAA0920770.1"/>
    <property type="molecule type" value="Genomic_DNA"/>
</dbReference>
<gene>
    <name evidence="1" type="ORF">FLO80_00925</name>
</gene>
<sequence>MGHKSRAFDTGARRRGRGLCALAGVAMVAAGAKASAGDPGAMPVPPLPSGLDAELHEMFLDVKPDGLLTYARFRFIAPDIAGVDAPDFSERIGDMEFLCDSYAMPHVAATPEPVDRIVISLSDRAVAFGQPDPDATQFFEAFSIENGACIWEEF</sequence>
<dbReference type="AlphaFoldDB" id="A0A5A9ZU93"/>
<keyword evidence="2" id="KW-1185">Reference proteome</keyword>
<organism evidence="1 2">
    <name type="scientific">Aquicoccus porphyridii</name>
    <dbReference type="NCBI Taxonomy" id="1852029"/>
    <lineage>
        <taxon>Bacteria</taxon>
        <taxon>Pseudomonadati</taxon>
        <taxon>Pseudomonadota</taxon>
        <taxon>Alphaproteobacteria</taxon>
        <taxon>Rhodobacterales</taxon>
        <taxon>Paracoccaceae</taxon>
        <taxon>Aquicoccus</taxon>
    </lineage>
</organism>
<protein>
    <recommendedName>
        <fullName evidence="3">Acetolactate synthase</fullName>
    </recommendedName>
</protein>
<dbReference type="RefSeq" id="WP_111362201.1">
    <property type="nucleotide sequence ID" value="NZ_VINQ01000001.1"/>
</dbReference>
<evidence type="ECO:0000313" key="2">
    <source>
        <dbReference type="Proteomes" id="UP000325291"/>
    </source>
</evidence>
<accession>A0A5A9ZU93</accession>
<reference evidence="1 2" key="1">
    <citation type="submission" date="2019-07" db="EMBL/GenBank/DDBJ databases">
        <title>Aquicoccus porphyridii gen. nov., sp. nov., isolated from a small marine red alga, Porphyridium marinum.</title>
        <authorList>
            <person name="Liu L."/>
        </authorList>
    </citation>
    <scope>NUCLEOTIDE SEQUENCE [LARGE SCALE GENOMIC DNA]</scope>
    <source>
        <strain evidence="1 2">L1 8-17</strain>
    </source>
</reference>
<dbReference type="Pfam" id="PF20107">
    <property type="entry name" value="DUF6497"/>
    <property type="match status" value="1"/>
</dbReference>
<name>A0A5A9ZU93_9RHOB</name>
<proteinExistence type="predicted"/>
<evidence type="ECO:0008006" key="3">
    <source>
        <dbReference type="Google" id="ProtNLM"/>
    </source>
</evidence>